<reference evidence="5 6" key="1">
    <citation type="submission" date="2019-05" db="EMBL/GenBank/DDBJ databases">
        <title>Emergence of the Ug99 lineage of the wheat stem rust pathogen through somatic hybridization.</title>
        <authorList>
            <person name="Li F."/>
            <person name="Upadhyaya N.M."/>
            <person name="Sperschneider J."/>
            <person name="Matny O."/>
            <person name="Nguyen-Phuc H."/>
            <person name="Mago R."/>
            <person name="Raley C."/>
            <person name="Miller M.E."/>
            <person name="Silverstein K.A.T."/>
            <person name="Henningsen E."/>
            <person name="Hirsch C.D."/>
            <person name="Visser B."/>
            <person name="Pretorius Z.A."/>
            <person name="Steffenson B.J."/>
            <person name="Schwessinger B."/>
            <person name="Dodds P.N."/>
            <person name="Figueroa M."/>
        </authorList>
    </citation>
    <scope>NUCLEOTIDE SEQUENCE [LARGE SCALE GENOMIC DNA]</scope>
    <source>
        <strain evidence="3">21-0</strain>
        <strain evidence="4 6">Ug99</strain>
    </source>
</reference>
<name>A0A5B0P8B7_PUCGR</name>
<dbReference type="Gene3D" id="3.30.420.10">
    <property type="entry name" value="Ribonuclease H-like superfamily/Ribonuclease H"/>
    <property type="match status" value="1"/>
</dbReference>
<accession>A0A5B0P8B7</accession>
<dbReference type="NCBIfam" id="NF033545">
    <property type="entry name" value="transpos_IS630"/>
    <property type="match status" value="1"/>
</dbReference>
<evidence type="ECO:0000256" key="1">
    <source>
        <dbReference type="SAM" id="MobiDB-lite"/>
    </source>
</evidence>
<dbReference type="PANTHER" id="PTHR46564">
    <property type="entry name" value="TRANSPOSASE"/>
    <property type="match status" value="1"/>
</dbReference>
<dbReference type="Proteomes" id="UP000325313">
    <property type="component" value="Unassembled WGS sequence"/>
</dbReference>
<dbReference type="PANTHER" id="PTHR46564:SF1">
    <property type="entry name" value="TRANSPOSASE"/>
    <property type="match status" value="1"/>
</dbReference>
<feature type="region of interest" description="Disordered" evidence="1">
    <location>
        <begin position="29"/>
        <end position="63"/>
    </location>
</feature>
<feature type="compositionally biased region" description="Polar residues" evidence="1">
    <location>
        <begin position="43"/>
        <end position="54"/>
    </location>
</feature>
<dbReference type="EMBL" id="VSWC01000066">
    <property type="protein sequence ID" value="KAA1097807.1"/>
    <property type="molecule type" value="Genomic_DNA"/>
</dbReference>
<evidence type="ECO:0000259" key="2">
    <source>
        <dbReference type="Pfam" id="PF13358"/>
    </source>
</evidence>
<comment type="caution">
    <text evidence="3">The sequence shown here is derived from an EMBL/GenBank/DDBJ whole genome shotgun (WGS) entry which is preliminary data.</text>
</comment>
<dbReference type="OrthoDB" id="2506893at2759"/>
<protein>
    <recommendedName>
        <fullName evidence="2">Tc1-like transposase DDE domain-containing protein</fullName>
    </recommendedName>
</protein>
<dbReference type="InterPro" id="IPR009057">
    <property type="entry name" value="Homeodomain-like_sf"/>
</dbReference>
<dbReference type="Pfam" id="PF13358">
    <property type="entry name" value="DDE_3"/>
    <property type="match status" value="1"/>
</dbReference>
<dbReference type="Proteomes" id="UP000324748">
    <property type="component" value="Unassembled WGS sequence"/>
</dbReference>
<evidence type="ECO:0000313" key="4">
    <source>
        <dbReference type="EMBL" id="KAA1117230.1"/>
    </source>
</evidence>
<evidence type="ECO:0000313" key="5">
    <source>
        <dbReference type="Proteomes" id="UP000324748"/>
    </source>
</evidence>
<feature type="compositionally biased region" description="Pro residues" evidence="1">
    <location>
        <begin position="29"/>
        <end position="39"/>
    </location>
</feature>
<dbReference type="InterPro" id="IPR038717">
    <property type="entry name" value="Tc1-like_DDE_dom"/>
</dbReference>
<dbReference type="InterPro" id="IPR036397">
    <property type="entry name" value="RNaseH_sf"/>
</dbReference>
<proteinExistence type="predicted"/>
<dbReference type="GO" id="GO:0003676">
    <property type="term" value="F:nucleic acid binding"/>
    <property type="evidence" value="ECO:0007669"/>
    <property type="project" value="InterPro"/>
</dbReference>
<sequence length="398" mass="45739">MNKLFMYDLMHPPDRYNLMHPPVQYTPYRPFPPPCPPKNQHPTKQPTHTGSINQLAPAPPSDSHQLHSCKMGFVMYHPATKVAAVRMLIQGHEQSFIRTALGETISRQSFGRWMDLYQQTRCVIRNPDDYEQQGRPSLLSDSDSKFMIQLVKDEPGLFLDEIRERLYDENGTLLCVETIHRNLVVKLSITLKKPGTINIRKCLIKKFDYIEKMCFIPAEFLVFSDECAICDRDLLRTFARAPKGTPSARFIVNQNTDRISVLPAIGIGGILAMAMTDSTFVGKKWEDFLEWDLLPRMNRYPNRHSILVCDNAQIHKGSRVKSICIEAGILIKYLPPYCPELNPIELCFSAFKSKLRRSRILDESNDPEWDICETIDSVITPEVCYRNFRHCGYSVPPS</sequence>
<dbReference type="AlphaFoldDB" id="A0A5B0P8B7"/>
<dbReference type="EMBL" id="VDEP01000270">
    <property type="protein sequence ID" value="KAA1117230.1"/>
    <property type="molecule type" value="Genomic_DNA"/>
</dbReference>
<keyword evidence="5" id="KW-1185">Reference proteome</keyword>
<dbReference type="SUPFAM" id="SSF46689">
    <property type="entry name" value="Homeodomain-like"/>
    <property type="match status" value="1"/>
</dbReference>
<dbReference type="InterPro" id="IPR047655">
    <property type="entry name" value="Transpos_IS630-like"/>
</dbReference>
<feature type="domain" description="Tc1-like transposase DDE" evidence="2">
    <location>
        <begin position="221"/>
        <end position="362"/>
    </location>
</feature>
<gene>
    <name evidence="3" type="ORF">PGT21_050177</name>
    <name evidence="4" type="ORF">PGTUg99_050123</name>
</gene>
<evidence type="ECO:0000313" key="3">
    <source>
        <dbReference type="EMBL" id="KAA1097807.1"/>
    </source>
</evidence>
<evidence type="ECO:0000313" key="6">
    <source>
        <dbReference type="Proteomes" id="UP000325313"/>
    </source>
</evidence>
<organism evidence="3 5">
    <name type="scientific">Puccinia graminis f. sp. tritici</name>
    <dbReference type="NCBI Taxonomy" id="56615"/>
    <lineage>
        <taxon>Eukaryota</taxon>
        <taxon>Fungi</taxon>
        <taxon>Dikarya</taxon>
        <taxon>Basidiomycota</taxon>
        <taxon>Pucciniomycotina</taxon>
        <taxon>Pucciniomycetes</taxon>
        <taxon>Pucciniales</taxon>
        <taxon>Pucciniaceae</taxon>
        <taxon>Puccinia</taxon>
    </lineage>
</organism>